<dbReference type="GO" id="GO:0016747">
    <property type="term" value="F:acyltransferase activity, transferring groups other than amino-acyl groups"/>
    <property type="evidence" value="ECO:0007669"/>
    <property type="project" value="InterPro"/>
</dbReference>
<dbReference type="Pfam" id="PF08445">
    <property type="entry name" value="FR47"/>
    <property type="match status" value="1"/>
</dbReference>
<sequence length="224" mass="24156">MSLSLDNPVWASLASLHAGFARRSGAAASYPPQVAPFVAVETPDADAAALDAVVEPGENVLFVGPSPQLPSHWQAGEAVAIAQMVCERPLQMPDGPAITALGDADTADVLDLIARVYPHYFRPRTVEMGRYFGIRIGGRLAAIIGERMGFPGHRELSAICTDPAFLGRGLARRLMAHLANDILASQALPFLHVSHQNARAKALYEHMGFRFRADIPLREARRTG</sequence>
<protein>
    <recommendedName>
        <fullName evidence="1">N-acetyltransferase domain-containing protein</fullName>
    </recommendedName>
</protein>
<dbReference type="OrthoDB" id="9796919at2"/>
<keyword evidence="3" id="KW-1185">Reference proteome</keyword>
<dbReference type="InterPro" id="IPR016181">
    <property type="entry name" value="Acyl_CoA_acyltransferase"/>
</dbReference>
<dbReference type="InterPro" id="IPR013653">
    <property type="entry name" value="GCN5-like_dom"/>
</dbReference>
<dbReference type="AlphaFoldDB" id="A0A2U9TBI3"/>
<evidence type="ECO:0000313" key="2">
    <source>
        <dbReference type="EMBL" id="AWV07918.1"/>
    </source>
</evidence>
<organism evidence="2 3">
    <name type="scientific">Marilutibacter maris</name>
    <dbReference type="NCBI Taxonomy" id="1605891"/>
    <lineage>
        <taxon>Bacteria</taxon>
        <taxon>Pseudomonadati</taxon>
        <taxon>Pseudomonadota</taxon>
        <taxon>Gammaproteobacteria</taxon>
        <taxon>Lysobacterales</taxon>
        <taxon>Lysobacteraceae</taxon>
        <taxon>Marilutibacter</taxon>
    </lineage>
</organism>
<evidence type="ECO:0000313" key="3">
    <source>
        <dbReference type="Proteomes" id="UP000249447"/>
    </source>
</evidence>
<dbReference type="Gene3D" id="3.40.630.30">
    <property type="match status" value="1"/>
</dbReference>
<name>A0A2U9TBI3_9GAMM</name>
<dbReference type="EMBL" id="CP029843">
    <property type="protein sequence ID" value="AWV07918.1"/>
    <property type="molecule type" value="Genomic_DNA"/>
</dbReference>
<dbReference type="InterPro" id="IPR000182">
    <property type="entry name" value="GNAT_dom"/>
</dbReference>
<dbReference type="RefSeq" id="WP_111266986.1">
    <property type="nucleotide sequence ID" value="NZ_CP029843.1"/>
</dbReference>
<gene>
    <name evidence="2" type="ORF">C9I47_2235</name>
</gene>
<evidence type="ECO:0000259" key="1">
    <source>
        <dbReference type="PROSITE" id="PS51186"/>
    </source>
</evidence>
<dbReference type="PROSITE" id="PS51186">
    <property type="entry name" value="GNAT"/>
    <property type="match status" value="1"/>
</dbReference>
<dbReference type="CDD" id="cd04301">
    <property type="entry name" value="NAT_SF"/>
    <property type="match status" value="1"/>
</dbReference>
<proteinExistence type="predicted"/>
<accession>A0A2U9TBI3</accession>
<reference evidence="2 3" key="1">
    <citation type="submission" date="2018-05" db="EMBL/GenBank/DDBJ databases">
        <title>The complete genome of Lysobacter maris HZ9B, a marine bacterium antagonistic against terrestrial plant pathogens.</title>
        <authorList>
            <person name="Zhang X.-Q."/>
        </authorList>
    </citation>
    <scope>NUCLEOTIDE SEQUENCE [LARGE SCALE GENOMIC DNA]</scope>
    <source>
        <strain evidence="2 3">HZ9B</strain>
    </source>
</reference>
<dbReference type="SUPFAM" id="SSF55729">
    <property type="entry name" value="Acyl-CoA N-acyltransferases (Nat)"/>
    <property type="match status" value="1"/>
</dbReference>
<dbReference type="KEGG" id="lmb:C9I47_2235"/>
<dbReference type="Proteomes" id="UP000249447">
    <property type="component" value="Chromosome"/>
</dbReference>
<feature type="domain" description="N-acetyltransferase" evidence="1">
    <location>
        <begin position="96"/>
        <end position="224"/>
    </location>
</feature>